<dbReference type="AlphaFoldDB" id="A0A6N2M1Q0"/>
<protein>
    <submittedName>
        <fullName evidence="1">Uncharacterized protein</fullName>
    </submittedName>
</protein>
<accession>A0A6N2M1Q0</accession>
<reference evidence="1" key="1">
    <citation type="submission" date="2019-03" db="EMBL/GenBank/DDBJ databases">
        <authorList>
            <person name="Mank J."/>
            <person name="Almeida P."/>
        </authorList>
    </citation>
    <scope>NUCLEOTIDE SEQUENCE</scope>
    <source>
        <strain evidence="1">78183</strain>
    </source>
</reference>
<dbReference type="EMBL" id="CAADRP010001647">
    <property type="protein sequence ID" value="VFU46586.1"/>
    <property type="molecule type" value="Genomic_DNA"/>
</dbReference>
<organism evidence="1">
    <name type="scientific">Salix viminalis</name>
    <name type="common">Common osier</name>
    <name type="synonym">Basket willow</name>
    <dbReference type="NCBI Taxonomy" id="40686"/>
    <lineage>
        <taxon>Eukaryota</taxon>
        <taxon>Viridiplantae</taxon>
        <taxon>Streptophyta</taxon>
        <taxon>Embryophyta</taxon>
        <taxon>Tracheophyta</taxon>
        <taxon>Spermatophyta</taxon>
        <taxon>Magnoliopsida</taxon>
        <taxon>eudicotyledons</taxon>
        <taxon>Gunneridae</taxon>
        <taxon>Pentapetalae</taxon>
        <taxon>rosids</taxon>
        <taxon>fabids</taxon>
        <taxon>Malpighiales</taxon>
        <taxon>Salicaceae</taxon>
        <taxon>Saliceae</taxon>
        <taxon>Salix</taxon>
    </lineage>
</organism>
<evidence type="ECO:0000313" key="1">
    <source>
        <dbReference type="EMBL" id="VFU46586.1"/>
    </source>
</evidence>
<proteinExistence type="predicted"/>
<name>A0A6N2M1Q0_SALVM</name>
<gene>
    <name evidence="1" type="ORF">SVIM_LOCUS296101</name>
</gene>
<sequence length="79" mass="8699">MSGTCLGLIRELQDHPLSLSPVSCYSSYLFYLFFLSLSVDHSSLYFQLPLSLSFSVISSLLEGKVETSSISVNKKGKAM</sequence>